<proteinExistence type="predicted"/>
<evidence type="ECO:0000313" key="2">
    <source>
        <dbReference type="Proteomes" id="UP000299102"/>
    </source>
</evidence>
<dbReference type="Proteomes" id="UP000299102">
    <property type="component" value="Unassembled WGS sequence"/>
</dbReference>
<reference evidence="1 2" key="1">
    <citation type="journal article" date="2019" name="Commun. Biol.">
        <title>The bagworm genome reveals a unique fibroin gene that provides high tensile strength.</title>
        <authorList>
            <person name="Kono N."/>
            <person name="Nakamura H."/>
            <person name="Ohtoshi R."/>
            <person name="Tomita M."/>
            <person name="Numata K."/>
            <person name="Arakawa K."/>
        </authorList>
    </citation>
    <scope>NUCLEOTIDE SEQUENCE [LARGE SCALE GENOMIC DNA]</scope>
</reference>
<sequence>MHLYIAVKTSETPSSLVAGVDAKSVSEYIPISIYVPLSHFVITDLGQRLSKEIIDLTVTTTLFEGWIAFDRTVDKQMSRLAIREYIVTAVHGLSQPWRSHQRIAGVLERNRIYNVGRSD</sequence>
<comment type="caution">
    <text evidence="1">The sequence shown here is derived from an EMBL/GenBank/DDBJ whole genome shotgun (WGS) entry which is preliminary data.</text>
</comment>
<accession>A0A4C1W6U6</accession>
<dbReference type="EMBL" id="BGZK01000480">
    <property type="protein sequence ID" value="GBP46259.1"/>
    <property type="molecule type" value="Genomic_DNA"/>
</dbReference>
<dbReference type="AlphaFoldDB" id="A0A4C1W6U6"/>
<organism evidence="1 2">
    <name type="scientific">Eumeta variegata</name>
    <name type="common">Bagworm moth</name>
    <name type="synonym">Eumeta japonica</name>
    <dbReference type="NCBI Taxonomy" id="151549"/>
    <lineage>
        <taxon>Eukaryota</taxon>
        <taxon>Metazoa</taxon>
        <taxon>Ecdysozoa</taxon>
        <taxon>Arthropoda</taxon>
        <taxon>Hexapoda</taxon>
        <taxon>Insecta</taxon>
        <taxon>Pterygota</taxon>
        <taxon>Neoptera</taxon>
        <taxon>Endopterygota</taxon>
        <taxon>Lepidoptera</taxon>
        <taxon>Glossata</taxon>
        <taxon>Ditrysia</taxon>
        <taxon>Tineoidea</taxon>
        <taxon>Psychidae</taxon>
        <taxon>Oiketicinae</taxon>
        <taxon>Eumeta</taxon>
    </lineage>
</organism>
<gene>
    <name evidence="1" type="ORF">EVAR_30388_1</name>
</gene>
<protein>
    <submittedName>
        <fullName evidence="1">Uncharacterized protein</fullName>
    </submittedName>
</protein>
<name>A0A4C1W6U6_EUMVA</name>
<evidence type="ECO:0000313" key="1">
    <source>
        <dbReference type="EMBL" id="GBP46259.1"/>
    </source>
</evidence>
<keyword evidence="2" id="KW-1185">Reference proteome</keyword>